<organism evidence="2 3">
    <name type="scientific">Sphingomonas psychrotolerans</name>
    <dbReference type="NCBI Taxonomy" id="1327635"/>
    <lineage>
        <taxon>Bacteria</taxon>
        <taxon>Pseudomonadati</taxon>
        <taxon>Pseudomonadota</taxon>
        <taxon>Alphaproteobacteria</taxon>
        <taxon>Sphingomonadales</taxon>
        <taxon>Sphingomonadaceae</taxon>
        <taxon>Sphingomonas</taxon>
    </lineage>
</organism>
<dbReference type="EMBL" id="CP024924">
    <property type="protein sequence ID" value="ATY34949.1"/>
    <property type="molecule type" value="Genomic_DNA"/>
</dbReference>
<accession>A0A2K8MSF9</accession>
<dbReference type="Proteomes" id="UP000229081">
    <property type="component" value="Plasmid unnamed"/>
</dbReference>
<dbReference type="OrthoDB" id="7011692at2"/>
<evidence type="ECO:0000313" key="2">
    <source>
        <dbReference type="EMBL" id="ATY34949.1"/>
    </source>
</evidence>
<protein>
    <submittedName>
        <fullName evidence="2">Uncharacterized protein</fullName>
    </submittedName>
</protein>
<dbReference type="AlphaFoldDB" id="A0A2K8MSF9"/>
<keyword evidence="1" id="KW-1133">Transmembrane helix</keyword>
<geneLocation type="plasmid" evidence="2 3">
    <name>unnamed</name>
</geneLocation>
<feature type="transmembrane region" description="Helical" evidence="1">
    <location>
        <begin position="66"/>
        <end position="85"/>
    </location>
</feature>
<dbReference type="KEGG" id="sphc:CVN68_22855"/>
<sequence>MGIGYVWLAGLIGHWGSPRAPSIGGGSYSLDRFVYSGLIILLAAAWSFGALLLALVRKDAALSRRALILSGIGFCALAGACWIYGKNLH</sequence>
<keyword evidence="1" id="KW-0812">Transmembrane</keyword>
<keyword evidence="2" id="KW-0614">Plasmid</keyword>
<keyword evidence="3" id="KW-1185">Reference proteome</keyword>
<feature type="transmembrane region" description="Helical" evidence="1">
    <location>
        <begin position="33"/>
        <end position="54"/>
    </location>
</feature>
<keyword evidence="1" id="KW-0472">Membrane</keyword>
<evidence type="ECO:0000313" key="3">
    <source>
        <dbReference type="Proteomes" id="UP000229081"/>
    </source>
</evidence>
<gene>
    <name evidence="2" type="ORF">CVN68_22855</name>
</gene>
<proteinExistence type="predicted"/>
<name>A0A2K8MSF9_9SPHN</name>
<evidence type="ECO:0000256" key="1">
    <source>
        <dbReference type="SAM" id="Phobius"/>
    </source>
</evidence>
<reference evidence="2 3" key="1">
    <citation type="submission" date="2017-11" db="EMBL/GenBank/DDBJ databases">
        <title>Complete genome sequence of Sphingomonas sp. Strain Cra20, a psychrotolerant potential plant growth promoting rhizobacteria.</title>
        <authorList>
            <person name="Luo Y."/>
        </authorList>
    </citation>
    <scope>NUCLEOTIDE SEQUENCE [LARGE SCALE GENOMIC DNA]</scope>
    <source>
        <strain evidence="2 3">Cra20</strain>
        <plasmid evidence="2 3">unnamed</plasmid>
    </source>
</reference>